<proteinExistence type="predicted"/>
<dbReference type="EMBL" id="CM001377">
    <property type="protein sequence ID" value="EHM10004.1"/>
    <property type="molecule type" value="Genomic_DNA"/>
</dbReference>
<keyword evidence="2" id="KW-1185">Reference proteome</keyword>
<evidence type="ECO:0000313" key="2">
    <source>
        <dbReference type="Proteomes" id="UP000005730"/>
    </source>
</evidence>
<dbReference type="HOGENOM" id="CLU_2604924_0_0_0"/>
<reference evidence="1 2" key="1">
    <citation type="submission" date="2011-10" db="EMBL/GenBank/DDBJ databases">
        <title>The Noncontiguous Finished genome of Thermanaerovibrio velox DSM 12556.</title>
        <authorList>
            <consortium name="US DOE Joint Genome Institute (JGI-PGF)"/>
            <person name="Lucas S."/>
            <person name="Copeland A."/>
            <person name="Lapidus A."/>
            <person name="Glavina del Rio T."/>
            <person name="Dalin E."/>
            <person name="Tice H."/>
            <person name="Bruce D."/>
            <person name="Goodwin L."/>
            <person name="Pitluck S."/>
            <person name="Peters L."/>
            <person name="Mikhailova N."/>
            <person name="Teshima H."/>
            <person name="Kyrpides N."/>
            <person name="Mavromatis K."/>
            <person name="Ivanova N."/>
            <person name="Markowitz V."/>
            <person name="Cheng J.-F."/>
            <person name="Hugenholtz P."/>
            <person name="Woyke T."/>
            <person name="Wu D."/>
            <person name="Spring S."/>
            <person name="Brambilla E.-M."/>
            <person name="Klenk H.-P."/>
            <person name="Eisen J.A."/>
        </authorList>
    </citation>
    <scope>NUCLEOTIDE SEQUENCE [LARGE SCALE GENOMIC DNA]</scope>
    <source>
        <strain evidence="1 2">DSM 12556</strain>
    </source>
</reference>
<sequence length="79" mass="8714">MSDAGLKGLKVLRGDESPIGIAIYVSGDAETMRVMFPIKDEAGAERIFRVLKILKEKGAISGDQMLVDCTYKDKIILRK</sequence>
<dbReference type="Proteomes" id="UP000005730">
    <property type="component" value="Chromosome"/>
</dbReference>
<dbReference type="AlphaFoldDB" id="H0URR5"/>
<dbReference type="STRING" id="926567.TheveDRAFT_0867"/>
<organism evidence="1 2">
    <name type="scientific">Thermanaerovibrio velox DSM 12556</name>
    <dbReference type="NCBI Taxonomy" id="926567"/>
    <lineage>
        <taxon>Bacteria</taxon>
        <taxon>Thermotogati</taxon>
        <taxon>Synergistota</taxon>
        <taxon>Synergistia</taxon>
        <taxon>Synergistales</taxon>
        <taxon>Synergistaceae</taxon>
        <taxon>Thermanaerovibrio</taxon>
    </lineage>
</organism>
<accession>H0URR5</accession>
<evidence type="ECO:0000313" key="1">
    <source>
        <dbReference type="EMBL" id="EHM10004.1"/>
    </source>
</evidence>
<gene>
    <name evidence="1" type="ORF">TheveDRAFT_0867</name>
</gene>
<name>H0URR5_9BACT</name>
<protein>
    <submittedName>
        <fullName evidence="1">Uncharacterized protein</fullName>
    </submittedName>
</protein>